<dbReference type="Pfam" id="PF00583">
    <property type="entry name" value="Acetyltransf_1"/>
    <property type="match status" value="1"/>
</dbReference>
<protein>
    <submittedName>
        <fullName evidence="2">GNAT family acetyltransferase</fullName>
    </submittedName>
</protein>
<gene>
    <name evidence="2" type="ORF">AF332_12475</name>
</gene>
<reference evidence="3" key="1">
    <citation type="submission" date="2015-07" db="EMBL/GenBank/DDBJ databases">
        <title>Fjat-10036 dsm4.</title>
        <authorList>
            <person name="Liu B."/>
            <person name="Wang J."/>
            <person name="Zhu Y."/>
            <person name="Liu G."/>
            <person name="Chen Q."/>
            <person name="Chen Z."/>
            <person name="Lan J."/>
            <person name="Che J."/>
            <person name="Ge C."/>
            <person name="Shi H."/>
            <person name="Pan Z."/>
            <person name="Liu X."/>
        </authorList>
    </citation>
    <scope>NUCLEOTIDE SEQUENCE [LARGE SCALE GENOMIC DNA]</scope>
    <source>
        <strain evidence="3">DSM 4</strain>
    </source>
</reference>
<dbReference type="RefSeq" id="WP_053434923.1">
    <property type="nucleotide sequence ID" value="NZ_LGUF01000007.1"/>
</dbReference>
<dbReference type="GO" id="GO:0016747">
    <property type="term" value="F:acyltransferase activity, transferring groups other than amino-acyl groups"/>
    <property type="evidence" value="ECO:0007669"/>
    <property type="project" value="InterPro"/>
</dbReference>
<dbReference type="PATRIC" id="fig|1459.3.peg.2694"/>
<keyword evidence="2" id="KW-0808">Transferase</keyword>
<dbReference type="Gene3D" id="3.40.630.30">
    <property type="match status" value="1"/>
</dbReference>
<comment type="caution">
    <text evidence="2">The sequence shown here is derived from an EMBL/GenBank/DDBJ whole genome shotgun (WGS) entry which is preliminary data.</text>
</comment>
<dbReference type="InterPro" id="IPR050276">
    <property type="entry name" value="MshD_Acetyltransferase"/>
</dbReference>
<dbReference type="EMBL" id="LGUF01000007">
    <property type="protein sequence ID" value="KON87565.1"/>
    <property type="molecule type" value="Genomic_DNA"/>
</dbReference>
<dbReference type="PANTHER" id="PTHR43617">
    <property type="entry name" value="L-AMINO ACID N-ACETYLTRANSFERASE"/>
    <property type="match status" value="1"/>
</dbReference>
<evidence type="ECO:0000259" key="1">
    <source>
        <dbReference type="PROSITE" id="PS51186"/>
    </source>
</evidence>
<dbReference type="OrthoDB" id="2594246at2"/>
<accession>A0A0M0GCD3</accession>
<dbReference type="InterPro" id="IPR000182">
    <property type="entry name" value="GNAT_dom"/>
</dbReference>
<dbReference type="AlphaFoldDB" id="A0A0M0GCD3"/>
<evidence type="ECO:0000313" key="3">
    <source>
        <dbReference type="Proteomes" id="UP000037109"/>
    </source>
</evidence>
<organism evidence="2 3">
    <name type="scientific">Sporosarcina globispora</name>
    <name type="common">Bacillus globisporus</name>
    <dbReference type="NCBI Taxonomy" id="1459"/>
    <lineage>
        <taxon>Bacteria</taxon>
        <taxon>Bacillati</taxon>
        <taxon>Bacillota</taxon>
        <taxon>Bacilli</taxon>
        <taxon>Bacillales</taxon>
        <taxon>Caryophanaceae</taxon>
        <taxon>Sporosarcina</taxon>
    </lineage>
</organism>
<evidence type="ECO:0000313" key="2">
    <source>
        <dbReference type="EMBL" id="KON87565.1"/>
    </source>
</evidence>
<keyword evidence="3" id="KW-1185">Reference proteome</keyword>
<feature type="domain" description="N-acetyltransferase" evidence="1">
    <location>
        <begin position="1"/>
        <end position="165"/>
    </location>
</feature>
<name>A0A0M0GCD3_SPOGL</name>
<dbReference type="Proteomes" id="UP000037109">
    <property type="component" value="Unassembled WGS sequence"/>
</dbReference>
<dbReference type="PROSITE" id="PS51186">
    <property type="entry name" value="GNAT"/>
    <property type="match status" value="1"/>
</dbReference>
<dbReference type="STRING" id="1459.AF332_12475"/>
<dbReference type="SUPFAM" id="SSF55729">
    <property type="entry name" value="Acyl-CoA N-acyltransferases (Nat)"/>
    <property type="match status" value="1"/>
</dbReference>
<dbReference type="CDD" id="cd04301">
    <property type="entry name" value="NAT_SF"/>
    <property type="match status" value="1"/>
</dbReference>
<proteinExistence type="predicted"/>
<sequence length="165" mass="18932">MNIRKGTKDDLKKIMEIVNQTVTIMESEENDQWNRAYPQDQDFLADIEAGNLYAAIFNGEVAGSITVDQIQAVEYKNASWRKDEPCFVFHRLAVDPEIRGEGIASKLITFAEEHAVSHGIPYMRTDTYSLNKKAQSLFEKNGYVNTGTIYMDRDNPFYCYDKLLD</sequence>
<dbReference type="InterPro" id="IPR016181">
    <property type="entry name" value="Acyl_CoA_acyltransferase"/>
</dbReference>